<evidence type="ECO:0000313" key="3">
    <source>
        <dbReference type="EMBL" id="PNW14128.1"/>
    </source>
</evidence>
<organism evidence="3 4">
    <name type="scientific">Chryseobacterium lactis</name>
    <dbReference type="NCBI Taxonomy" id="1241981"/>
    <lineage>
        <taxon>Bacteria</taxon>
        <taxon>Pseudomonadati</taxon>
        <taxon>Bacteroidota</taxon>
        <taxon>Flavobacteriia</taxon>
        <taxon>Flavobacteriales</taxon>
        <taxon>Weeksellaceae</taxon>
        <taxon>Chryseobacterium group</taxon>
        <taxon>Chryseobacterium</taxon>
    </lineage>
</organism>
<dbReference type="OrthoDB" id="7865033at2"/>
<reference evidence="2 5" key="2">
    <citation type="submission" date="2018-11" db="EMBL/GenBank/DDBJ databases">
        <title>Proposal to divide the Flavobacteriaceae and reorganize its genera based on Amino Acid Identity values calculated from whole genome sequences.</title>
        <authorList>
            <person name="Nicholson A.C."/>
            <person name="Gulvik C.A."/>
            <person name="Whitney A.M."/>
            <person name="Humrighouse B.W."/>
            <person name="Bell M."/>
            <person name="Holmes B."/>
            <person name="Steigerwalt A.G."/>
            <person name="Villarma A."/>
            <person name="Sheth M."/>
            <person name="Batra D."/>
            <person name="Pryor J."/>
            <person name="Bernardet J.-F."/>
            <person name="Hugo C."/>
            <person name="Kampfer P."/>
            <person name="Newman J."/>
            <person name="McQuiston J.R."/>
        </authorList>
    </citation>
    <scope>NUCLEOTIDE SEQUENCE [LARGE SCALE GENOMIC DNA]</scope>
    <source>
        <strain evidence="2 5">KC_1864</strain>
    </source>
</reference>
<name>A0A3G6RHT8_CHRLC</name>
<evidence type="ECO:0000259" key="1">
    <source>
        <dbReference type="PROSITE" id="PS50943"/>
    </source>
</evidence>
<keyword evidence="5" id="KW-1185">Reference proteome</keyword>
<dbReference type="InterPro" id="IPR010982">
    <property type="entry name" value="Lambda_DNA-bd_dom_sf"/>
</dbReference>
<dbReference type="Proteomes" id="UP000279972">
    <property type="component" value="Chromosome"/>
</dbReference>
<dbReference type="RefSeq" id="WP_103291426.1">
    <property type="nucleotide sequence ID" value="NZ_CP033924.1"/>
</dbReference>
<dbReference type="EMBL" id="CP033924">
    <property type="protein sequence ID" value="AZA82196.1"/>
    <property type="molecule type" value="Genomic_DNA"/>
</dbReference>
<dbReference type="AlphaFoldDB" id="A0A3G6RHT8"/>
<evidence type="ECO:0000313" key="2">
    <source>
        <dbReference type="EMBL" id="AZA82196.1"/>
    </source>
</evidence>
<protein>
    <submittedName>
        <fullName evidence="2 3">Transcriptional regulator</fullName>
    </submittedName>
</protein>
<evidence type="ECO:0000313" key="5">
    <source>
        <dbReference type="Proteomes" id="UP000279972"/>
    </source>
</evidence>
<dbReference type="SUPFAM" id="SSF47413">
    <property type="entry name" value="lambda repressor-like DNA-binding domains"/>
    <property type="match status" value="1"/>
</dbReference>
<dbReference type="Gene3D" id="1.10.260.40">
    <property type="entry name" value="lambda repressor-like DNA-binding domains"/>
    <property type="match status" value="1"/>
</dbReference>
<sequence length="92" mass="10566">MKLLRLKDIINERNLKGEDVAKDLGITTTTLSNLNQGNTFPKADMLVKLAEYFDIDIRELFYPTKPENNLQELFIKQEDGIFKSIGFLSKNS</sequence>
<accession>A0A3G6RHT8</accession>
<feature type="domain" description="HTH cro/C1-type" evidence="1">
    <location>
        <begin position="6"/>
        <end position="60"/>
    </location>
</feature>
<dbReference type="EMBL" id="PPEH01000003">
    <property type="protein sequence ID" value="PNW14128.1"/>
    <property type="molecule type" value="Genomic_DNA"/>
</dbReference>
<dbReference type="PROSITE" id="PS50943">
    <property type="entry name" value="HTH_CROC1"/>
    <property type="match status" value="1"/>
</dbReference>
<reference evidence="3 4" key="1">
    <citation type="submission" date="2018-01" db="EMBL/GenBank/DDBJ databases">
        <title>Draft genome sequences of Chryseobacterium lactis NCTC11390, Chryseobacterium oncorhynchi 701B-08, and Chryseobacterium viscerum 687B-08.</title>
        <authorList>
            <person name="Jeong J.-J."/>
            <person name="Lee Y.J."/>
            <person name="Park B."/>
            <person name="Choi I.-G."/>
            <person name="Kim K.D."/>
        </authorList>
    </citation>
    <scope>NUCLEOTIDE SEQUENCE [LARGE SCALE GENOMIC DNA]</scope>
    <source>
        <strain evidence="3 4">NCTC11390</strain>
    </source>
</reference>
<dbReference type="Pfam" id="PF12844">
    <property type="entry name" value="HTH_19"/>
    <property type="match status" value="1"/>
</dbReference>
<dbReference type="KEGG" id="clac:EG342_09900"/>
<dbReference type="InterPro" id="IPR001387">
    <property type="entry name" value="Cro/C1-type_HTH"/>
</dbReference>
<proteinExistence type="predicted"/>
<dbReference type="Proteomes" id="UP000236262">
    <property type="component" value="Unassembled WGS sequence"/>
</dbReference>
<dbReference type="CDD" id="cd00093">
    <property type="entry name" value="HTH_XRE"/>
    <property type="match status" value="1"/>
</dbReference>
<dbReference type="GO" id="GO:0003677">
    <property type="term" value="F:DNA binding"/>
    <property type="evidence" value="ECO:0007669"/>
    <property type="project" value="InterPro"/>
</dbReference>
<dbReference type="SMART" id="SM00530">
    <property type="entry name" value="HTH_XRE"/>
    <property type="match status" value="1"/>
</dbReference>
<gene>
    <name evidence="3" type="ORF">C1637_09800</name>
    <name evidence="2" type="ORF">EG342_09900</name>
</gene>
<evidence type="ECO:0000313" key="4">
    <source>
        <dbReference type="Proteomes" id="UP000236262"/>
    </source>
</evidence>